<dbReference type="EnsemblMetazoa" id="PPA39282.1">
    <property type="protein sequence ID" value="PPA39282.1"/>
    <property type="gene ID" value="WBGene00277651"/>
</dbReference>
<accession>A0A2A6BE30</accession>
<evidence type="ECO:0000313" key="1">
    <source>
        <dbReference type="EnsemblMetazoa" id="PPA39282.1"/>
    </source>
</evidence>
<protein>
    <submittedName>
        <fullName evidence="1">Uncharacterized protein</fullName>
    </submittedName>
</protein>
<proteinExistence type="predicted"/>
<accession>A0A8R1YVY2</accession>
<gene>
    <name evidence="1" type="primary">WBGene00277651</name>
</gene>
<reference evidence="1" key="2">
    <citation type="submission" date="2022-06" db="UniProtKB">
        <authorList>
            <consortium name="EnsemblMetazoa"/>
        </authorList>
    </citation>
    <scope>IDENTIFICATION</scope>
    <source>
        <strain evidence="1">PS312</strain>
    </source>
</reference>
<organism evidence="1 2">
    <name type="scientific">Pristionchus pacificus</name>
    <name type="common">Parasitic nematode worm</name>
    <dbReference type="NCBI Taxonomy" id="54126"/>
    <lineage>
        <taxon>Eukaryota</taxon>
        <taxon>Metazoa</taxon>
        <taxon>Ecdysozoa</taxon>
        <taxon>Nematoda</taxon>
        <taxon>Chromadorea</taxon>
        <taxon>Rhabditida</taxon>
        <taxon>Rhabditina</taxon>
        <taxon>Diplogasteromorpha</taxon>
        <taxon>Diplogasteroidea</taxon>
        <taxon>Neodiplogasteridae</taxon>
        <taxon>Pristionchus</taxon>
    </lineage>
</organism>
<reference evidence="2" key="1">
    <citation type="journal article" date="2008" name="Nat. Genet.">
        <title>The Pristionchus pacificus genome provides a unique perspective on nematode lifestyle and parasitism.</title>
        <authorList>
            <person name="Dieterich C."/>
            <person name="Clifton S.W."/>
            <person name="Schuster L.N."/>
            <person name="Chinwalla A."/>
            <person name="Delehaunty K."/>
            <person name="Dinkelacker I."/>
            <person name="Fulton L."/>
            <person name="Fulton R."/>
            <person name="Godfrey J."/>
            <person name="Minx P."/>
            <person name="Mitreva M."/>
            <person name="Roeseler W."/>
            <person name="Tian H."/>
            <person name="Witte H."/>
            <person name="Yang S.P."/>
            <person name="Wilson R.K."/>
            <person name="Sommer R.J."/>
        </authorList>
    </citation>
    <scope>NUCLEOTIDE SEQUENCE [LARGE SCALE GENOMIC DNA]</scope>
    <source>
        <strain evidence="2">PS312</strain>
    </source>
</reference>
<evidence type="ECO:0000313" key="2">
    <source>
        <dbReference type="Proteomes" id="UP000005239"/>
    </source>
</evidence>
<sequence>MRPFSIIVFLLIINSSFSLFCYEQITNGEEKIIPCDTLCYTNVRITESLTEIVRRGCSDRLPFNVRATIYMKYGIYVEKPLCTGLENNKQEAQSCVLIVHMLCVCITHTWSPNGDVKVIMKMIRRDRIREYPRRVILHSIGHSMNLLLLFSLLISSSSAFKCLQGIGESSKLVECSSFCYSEFGVANKSSSLLKRGCSREMTVHDKLIYMVKFQMKPEDRECTENGISHISPLNRNTRRERICCDYNKCNGLRKEMEADSNNSLYILPVFAPILLRLFF</sequence>
<dbReference type="AlphaFoldDB" id="A0A2A6BE30"/>
<keyword evidence="2" id="KW-1185">Reference proteome</keyword>
<dbReference type="Proteomes" id="UP000005239">
    <property type="component" value="Unassembled WGS sequence"/>
</dbReference>
<name>A0A2A6BE30_PRIPA</name>